<feature type="transmembrane region" description="Helical" evidence="1">
    <location>
        <begin position="12"/>
        <end position="36"/>
    </location>
</feature>
<keyword evidence="1" id="KW-0812">Transmembrane</keyword>
<reference evidence="2 3" key="1">
    <citation type="journal article" date="2017" name="Curr. Biol.">
        <title>The Evolution of Venom by Co-option of Single-Copy Genes.</title>
        <authorList>
            <person name="Martinson E.O."/>
            <person name="Mrinalini"/>
            <person name="Kelkar Y.D."/>
            <person name="Chang C.H."/>
            <person name="Werren J.H."/>
        </authorList>
    </citation>
    <scope>NUCLEOTIDE SEQUENCE [LARGE SCALE GENOMIC DNA]</scope>
    <source>
        <strain evidence="2 3">Alberta</strain>
        <tissue evidence="2">Whole body</tissue>
    </source>
</reference>
<dbReference type="EMBL" id="NNAY01007411">
    <property type="protein sequence ID" value="OXU16315.1"/>
    <property type="molecule type" value="Genomic_DNA"/>
</dbReference>
<evidence type="ECO:0000313" key="3">
    <source>
        <dbReference type="Proteomes" id="UP000215335"/>
    </source>
</evidence>
<dbReference type="AlphaFoldDB" id="A0A232ED88"/>
<name>A0A232ED88_9HYME</name>
<sequence>MTALPPEAAAAPVVAATAAGVVVVSVIYIATVVCIVRKVRIAVTSNVYTAIMIASRVALEKTIIMGIQGPVPMAGSSDLIGVTINSENFAHGSAATYVPLGAGRKKSFGINVLGQRSLISIIRNSDNLCLPRALVVDEAFVNLKEEATDTTKKAWTIYVTVVVLYKRSAR</sequence>
<accession>A0A232ED88</accession>
<keyword evidence="3" id="KW-1185">Reference proteome</keyword>
<keyword evidence="1" id="KW-1133">Transmembrane helix</keyword>
<evidence type="ECO:0000256" key="1">
    <source>
        <dbReference type="SAM" id="Phobius"/>
    </source>
</evidence>
<organism evidence="2 3">
    <name type="scientific">Trichomalopsis sarcophagae</name>
    <dbReference type="NCBI Taxonomy" id="543379"/>
    <lineage>
        <taxon>Eukaryota</taxon>
        <taxon>Metazoa</taxon>
        <taxon>Ecdysozoa</taxon>
        <taxon>Arthropoda</taxon>
        <taxon>Hexapoda</taxon>
        <taxon>Insecta</taxon>
        <taxon>Pterygota</taxon>
        <taxon>Neoptera</taxon>
        <taxon>Endopterygota</taxon>
        <taxon>Hymenoptera</taxon>
        <taxon>Apocrita</taxon>
        <taxon>Proctotrupomorpha</taxon>
        <taxon>Chalcidoidea</taxon>
        <taxon>Pteromalidae</taxon>
        <taxon>Pteromalinae</taxon>
        <taxon>Trichomalopsis</taxon>
    </lineage>
</organism>
<gene>
    <name evidence="2" type="ORF">TSAR_003369</name>
</gene>
<protein>
    <submittedName>
        <fullName evidence="2">Uncharacterized protein</fullName>
    </submittedName>
</protein>
<evidence type="ECO:0000313" key="2">
    <source>
        <dbReference type="EMBL" id="OXU16315.1"/>
    </source>
</evidence>
<proteinExistence type="predicted"/>
<dbReference type="Proteomes" id="UP000215335">
    <property type="component" value="Unassembled WGS sequence"/>
</dbReference>
<comment type="caution">
    <text evidence="2">The sequence shown here is derived from an EMBL/GenBank/DDBJ whole genome shotgun (WGS) entry which is preliminary data.</text>
</comment>
<keyword evidence="1" id="KW-0472">Membrane</keyword>